<dbReference type="Proteomes" id="UP001183794">
    <property type="component" value="Unassembled WGS sequence"/>
</dbReference>
<evidence type="ECO:0000313" key="3">
    <source>
        <dbReference type="Proteomes" id="UP001183794"/>
    </source>
</evidence>
<protein>
    <recommendedName>
        <fullName evidence="4">Aromatic ring-opening dioxygenase LigA</fullName>
    </recommendedName>
</protein>
<name>A0ABU2AZ64_9MICC</name>
<evidence type="ECO:0000313" key="2">
    <source>
        <dbReference type="EMBL" id="MDR7346645.1"/>
    </source>
</evidence>
<feature type="transmembrane region" description="Helical" evidence="1">
    <location>
        <begin position="20"/>
        <end position="40"/>
    </location>
</feature>
<gene>
    <name evidence="2" type="ORF">J2S62_000902</name>
</gene>
<reference evidence="2 3" key="1">
    <citation type="submission" date="2023-07" db="EMBL/GenBank/DDBJ databases">
        <title>Sequencing the genomes of 1000 actinobacteria strains.</title>
        <authorList>
            <person name="Klenk H.-P."/>
        </authorList>
    </citation>
    <scope>NUCLEOTIDE SEQUENCE [LARGE SCALE GENOMIC DNA]</scope>
    <source>
        <strain evidence="2 3">DSM 22966</strain>
    </source>
</reference>
<organism evidence="2 3">
    <name type="scientific">Enteractinococcus fodinae</name>
    <dbReference type="NCBI Taxonomy" id="684663"/>
    <lineage>
        <taxon>Bacteria</taxon>
        <taxon>Bacillati</taxon>
        <taxon>Actinomycetota</taxon>
        <taxon>Actinomycetes</taxon>
        <taxon>Micrococcales</taxon>
        <taxon>Micrococcaceae</taxon>
    </lineage>
</organism>
<keyword evidence="3" id="KW-1185">Reference proteome</keyword>
<dbReference type="EMBL" id="JAVDYJ010000001">
    <property type="protein sequence ID" value="MDR7346645.1"/>
    <property type="molecule type" value="Genomic_DNA"/>
</dbReference>
<proteinExistence type="predicted"/>
<accession>A0ABU2AZ64</accession>
<feature type="transmembrane region" description="Helical" evidence="1">
    <location>
        <begin position="174"/>
        <end position="193"/>
    </location>
</feature>
<dbReference type="RefSeq" id="WP_310171851.1">
    <property type="nucleotide sequence ID" value="NZ_BAABHE010000002.1"/>
</dbReference>
<keyword evidence="1" id="KW-1133">Transmembrane helix</keyword>
<sequence length="217" mass="22937">MTPTTHVPSLRSARRPVAGYLLASIAVGAVGLVTAIWLTVSGIMNPFDEVSEAYVDIFDTGEEVGPQTTAVELEDAKYAIVSFSQDTQAPSVAELNQQCAIIDPHGDPVATNTSTQELGASQRDRFDGELSDVDHVIYTHFEARSGTYLVTCQDYGLLSDGTANPMGDTAIKGVLIGLGSMLLAAGLFIMGVVNSSRNKKAQAQRLPPNPVAPPTTD</sequence>
<evidence type="ECO:0000256" key="1">
    <source>
        <dbReference type="SAM" id="Phobius"/>
    </source>
</evidence>
<keyword evidence="1" id="KW-0472">Membrane</keyword>
<keyword evidence="1" id="KW-0812">Transmembrane</keyword>
<evidence type="ECO:0008006" key="4">
    <source>
        <dbReference type="Google" id="ProtNLM"/>
    </source>
</evidence>
<comment type="caution">
    <text evidence="2">The sequence shown here is derived from an EMBL/GenBank/DDBJ whole genome shotgun (WGS) entry which is preliminary data.</text>
</comment>